<sequence>MTNKFIDHLISLLGKSNIDEKLVDFFVKNQFVKSQEEIKLPIYDEDGDLLDEYNFYISKYDEGLGFIFTDESFYLNQEDKPITGEKIYLTTIFFYNDGVEGFSQYKQELPFNLKFSMNKAEIENILGVPLFIKNDDGVVRSQKWKIEDIPFTIYISYNNIGEIRYISLSIPY</sequence>
<keyword evidence="1" id="KW-0614">Plasmid</keyword>
<gene>
    <name evidence="1" type="ORF">GJD93_00350</name>
</gene>
<organism evidence="1 2">
    <name type="scientific">Acinetobacter towneri</name>
    <dbReference type="NCBI Taxonomy" id="202956"/>
    <lineage>
        <taxon>Bacteria</taxon>
        <taxon>Pseudomonadati</taxon>
        <taxon>Pseudomonadota</taxon>
        <taxon>Gammaproteobacteria</taxon>
        <taxon>Moraxellales</taxon>
        <taxon>Moraxellaceae</taxon>
        <taxon>Acinetobacter</taxon>
    </lineage>
</organism>
<proteinExistence type="predicted"/>
<evidence type="ECO:0000313" key="1">
    <source>
        <dbReference type="EMBL" id="QGM26266.1"/>
    </source>
</evidence>
<protein>
    <submittedName>
        <fullName evidence="1">Uncharacterized protein</fullName>
    </submittedName>
</protein>
<reference evidence="2" key="1">
    <citation type="submission" date="2019-11" db="EMBL/GenBank/DDBJ databases">
        <title>Escherichia coli 1916D6.</title>
        <authorList>
            <person name="Yao H."/>
            <person name="Du X."/>
            <person name="Yu R."/>
            <person name="Li A."/>
        </authorList>
    </citation>
    <scope>NUCLEOTIDE SEQUENCE [LARGE SCALE GENOMIC DNA]</scope>
    <source>
        <strain evidence="2">19110F47</strain>
        <plasmid evidence="2">p19110f47-2</plasmid>
    </source>
</reference>
<evidence type="ECO:0000313" key="2">
    <source>
        <dbReference type="Proteomes" id="UP000405075"/>
    </source>
</evidence>
<dbReference type="RefSeq" id="WP_154320120.1">
    <property type="nucleotide sequence ID" value="NZ_CP046044.1"/>
</dbReference>
<name>A0AAP9KHT7_9GAMM</name>
<dbReference type="Proteomes" id="UP000405075">
    <property type="component" value="Plasmid p19110F47-2"/>
</dbReference>
<dbReference type="EMBL" id="CP046044">
    <property type="protein sequence ID" value="QGM26266.1"/>
    <property type="molecule type" value="Genomic_DNA"/>
</dbReference>
<geneLocation type="plasmid" evidence="2">
    <name>p19110f47-2</name>
</geneLocation>
<accession>A0AAP9KHT7</accession>
<dbReference type="AlphaFoldDB" id="A0AAP9KHT7"/>